<sequence length="69" mass="8296">MKCEKCNNLVKRTLADNCVSRFKFYKTVAYYCDHCDKIYILEKYKDAIAGNKYDGELEWLRDQNPYLNK</sequence>
<dbReference type="Proteomes" id="UP000249008">
    <property type="component" value="Chromosome 1"/>
</dbReference>
<dbReference type="AlphaFoldDB" id="A0AAX2JBA4"/>
<dbReference type="EMBL" id="LS483487">
    <property type="protein sequence ID" value="SQJ01165.1"/>
    <property type="molecule type" value="Genomic_DNA"/>
</dbReference>
<protein>
    <recommendedName>
        <fullName evidence="3">Conjugal transfer protein</fullName>
    </recommendedName>
</protein>
<dbReference type="GeneID" id="78455688"/>
<name>A0AAX2JBA4_9FUSO</name>
<evidence type="ECO:0000313" key="2">
    <source>
        <dbReference type="Proteomes" id="UP000249008"/>
    </source>
</evidence>
<proteinExistence type="predicted"/>
<gene>
    <name evidence="1" type="ORF">NCTC12112_01117</name>
</gene>
<organism evidence="1 2">
    <name type="scientific">Fusobacterium ulcerans</name>
    <dbReference type="NCBI Taxonomy" id="861"/>
    <lineage>
        <taxon>Bacteria</taxon>
        <taxon>Fusobacteriati</taxon>
        <taxon>Fusobacteriota</taxon>
        <taxon>Fusobacteriia</taxon>
        <taxon>Fusobacteriales</taxon>
        <taxon>Fusobacteriaceae</taxon>
        <taxon>Fusobacterium</taxon>
    </lineage>
</organism>
<accession>A0AAX2JBA4</accession>
<reference evidence="1 2" key="1">
    <citation type="submission" date="2018-06" db="EMBL/GenBank/DDBJ databases">
        <authorList>
            <consortium name="Pathogen Informatics"/>
            <person name="Doyle S."/>
        </authorList>
    </citation>
    <scope>NUCLEOTIDE SEQUENCE [LARGE SCALE GENOMIC DNA]</scope>
    <source>
        <strain evidence="1 2">NCTC12112</strain>
    </source>
</reference>
<dbReference type="KEGG" id="ful:C4N20_12760"/>
<evidence type="ECO:0000313" key="1">
    <source>
        <dbReference type="EMBL" id="SQJ01165.1"/>
    </source>
</evidence>
<evidence type="ECO:0008006" key="3">
    <source>
        <dbReference type="Google" id="ProtNLM"/>
    </source>
</evidence>
<dbReference type="RefSeq" id="WP_005976964.1">
    <property type="nucleotide sequence ID" value="NZ_CABKNW010000001.1"/>
</dbReference>